<dbReference type="InterPro" id="IPR032789">
    <property type="entry name" value="T2SS-T3SS_pil_N"/>
</dbReference>
<dbReference type="PROSITE" id="PS00875">
    <property type="entry name" value="T2SP_D"/>
    <property type="match status" value="1"/>
</dbReference>
<evidence type="ECO:0000313" key="3">
    <source>
        <dbReference type="EMBL" id="AKK20024.1"/>
    </source>
</evidence>
<dbReference type="STRING" id="1277257.G293_01960"/>
<evidence type="ECO:0000259" key="2">
    <source>
        <dbReference type="PROSITE" id="PS50914"/>
    </source>
</evidence>
<dbReference type="PANTHER" id="PTHR30332:SF17">
    <property type="entry name" value="TYPE IV PILIATION SYSTEM PROTEIN DR_0774-RELATED"/>
    <property type="match status" value="1"/>
</dbReference>
<dbReference type="PROSITE" id="PS50914">
    <property type="entry name" value="BON"/>
    <property type="match status" value="1"/>
</dbReference>
<keyword evidence="4" id="KW-1185">Reference proteome</keyword>
<dbReference type="AlphaFoldDB" id="A0A0G3I2D3"/>
<dbReference type="InterPro" id="IPR001775">
    <property type="entry name" value="GspD/PilQ"/>
</dbReference>
<dbReference type="InterPro" id="IPR007055">
    <property type="entry name" value="BON_dom"/>
</dbReference>
<dbReference type="RefSeq" id="WP_047264076.1">
    <property type="nucleotide sequence ID" value="NZ_CP004021.1"/>
</dbReference>
<dbReference type="KEGG" id="lau:G293_01960"/>
<dbReference type="InterPro" id="IPR050810">
    <property type="entry name" value="Bact_Secretion_Sys_Channel"/>
</dbReference>
<organism evidence="3 4">
    <name type="scientific">Candidatus Liberibacter africanus PTSAPSY</name>
    <dbReference type="NCBI Taxonomy" id="1277257"/>
    <lineage>
        <taxon>Bacteria</taxon>
        <taxon>Pseudomonadati</taxon>
        <taxon>Pseudomonadota</taxon>
        <taxon>Alphaproteobacteria</taxon>
        <taxon>Hyphomicrobiales</taxon>
        <taxon>Rhizobiaceae</taxon>
        <taxon>Liberibacter</taxon>
    </lineage>
</organism>
<dbReference type="PANTHER" id="PTHR30332">
    <property type="entry name" value="PROBABLE GENERAL SECRETION PATHWAY PROTEIN D"/>
    <property type="match status" value="1"/>
</dbReference>
<dbReference type="EMBL" id="CP004021">
    <property type="protein sequence ID" value="AKK20024.1"/>
    <property type="molecule type" value="Genomic_DNA"/>
</dbReference>
<reference evidence="3 4" key="1">
    <citation type="journal article" date="2015" name="Genome Announc.">
        <title>Complete Genome Sequence of 'Candidatus Liberibacter africanus,' a Bacterium Associated with Citrus Huanglongbing.</title>
        <authorList>
            <person name="Lin H."/>
            <person name="Pietersen G."/>
            <person name="Han C."/>
            <person name="Read D.A."/>
            <person name="Lou B."/>
            <person name="Gupta G."/>
            <person name="Civerolo E.L."/>
        </authorList>
    </citation>
    <scope>NUCLEOTIDE SEQUENCE [LARGE SCALE GENOMIC DNA]</scope>
    <source>
        <strain evidence="3 4">PTSAPSY</strain>
    </source>
</reference>
<accession>A0A0G3I2D3</accession>
<dbReference type="GO" id="GO:0015627">
    <property type="term" value="C:type II protein secretion system complex"/>
    <property type="evidence" value="ECO:0007669"/>
    <property type="project" value="TreeGrafter"/>
</dbReference>
<dbReference type="Proteomes" id="UP000035503">
    <property type="component" value="Chromosome"/>
</dbReference>
<gene>
    <name evidence="3" type="ORF">G293_01960</name>
</gene>
<dbReference type="InterPro" id="IPR004845">
    <property type="entry name" value="T2SS_GspD_CS"/>
</dbReference>
<evidence type="ECO:0000313" key="4">
    <source>
        <dbReference type="Proteomes" id="UP000035503"/>
    </source>
</evidence>
<dbReference type="Pfam" id="PF04972">
    <property type="entry name" value="BON"/>
    <property type="match status" value="1"/>
</dbReference>
<dbReference type="PRINTS" id="PR00811">
    <property type="entry name" value="BCTERIALGSPD"/>
</dbReference>
<comment type="similarity">
    <text evidence="1">Belongs to the bacterial secretin family.</text>
</comment>
<dbReference type="Pfam" id="PF13629">
    <property type="entry name" value="T2SS-T3SS_pil_N"/>
    <property type="match status" value="1"/>
</dbReference>
<dbReference type="GO" id="GO:0009306">
    <property type="term" value="P:protein secretion"/>
    <property type="evidence" value="ECO:0007669"/>
    <property type="project" value="InterPro"/>
</dbReference>
<feature type="domain" description="BON" evidence="2">
    <location>
        <begin position="112"/>
        <end position="183"/>
    </location>
</feature>
<protein>
    <submittedName>
        <fullName evidence="3">Putative pilus assembly protein</fullName>
    </submittedName>
</protein>
<evidence type="ECO:0000256" key="1">
    <source>
        <dbReference type="RuleBase" id="RU004003"/>
    </source>
</evidence>
<dbReference type="Pfam" id="PF00263">
    <property type="entry name" value="Secretin"/>
    <property type="match status" value="1"/>
</dbReference>
<dbReference type="PATRIC" id="fig|1277257.4.peg.424"/>
<sequence length="472" mass="51977">MKYFLRTLFTILSIFLFSFDSLLAVLPPIKDGNNTVINISYADIGKSKRLNVGLNKVVILRVPSVVQDVLVSDPSKADVVMHSSNTMYLFGKDIGQANVILLGHDGKQILNLDITVEHDVVYLEATLRRFIPDSKINVEMVSGSVVLHGVVRNIQDSQRAVELAETYFAKNHRSSVNNIGGNHNRSQVINLLNISGEDQVTLKVTIAEVRREILKQIGFQYNIMRSATPGSGKGGAFFDQAGFSNFSVAGFLDKFAFEGVLRSLERANAIRTLAEPTLTAISGQSASFRSGGERLYQSQDRNGVANLSSHKYGVSLTFTPTVLSPGRIGLRIQTEVSEPSMSIGAGKVPEFRLRKAETTVELPSGGTIVLAGLLKDDIQQTRQGVPLLSKIPILGALFRQSDFVREEAEIFISATPFLVRPVAMNSLDRPDDHYAVENDSKSFFLNRVNKIYGTREEIESNNYKGAIGFIYK</sequence>
<dbReference type="InterPro" id="IPR004846">
    <property type="entry name" value="T2SS/T3SS_dom"/>
</dbReference>
<dbReference type="OrthoDB" id="9775455at2"/>
<proteinExistence type="inferred from homology"/>
<name>A0A0G3I2D3_LIBAF</name>